<proteinExistence type="predicted"/>
<reference evidence="1" key="2">
    <citation type="journal article" date="2022" name="New Phytol.">
        <title>Evolutionary transition to the ectomycorrhizal habit in the genomes of a hyperdiverse lineage of mushroom-forming fungi.</title>
        <authorList>
            <person name="Looney B."/>
            <person name="Miyauchi S."/>
            <person name="Morin E."/>
            <person name="Drula E."/>
            <person name="Courty P.E."/>
            <person name="Kohler A."/>
            <person name="Kuo A."/>
            <person name="LaButti K."/>
            <person name="Pangilinan J."/>
            <person name="Lipzen A."/>
            <person name="Riley R."/>
            <person name="Andreopoulos W."/>
            <person name="He G."/>
            <person name="Johnson J."/>
            <person name="Nolan M."/>
            <person name="Tritt A."/>
            <person name="Barry K.W."/>
            <person name="Grigoriev I.V."/>
            <person name="Nagy L.G."/>
            <person name="Hibbett D."/>
            <person name="Henrissat B."/>
            <person name="Matheny P.B."/>
            <person name="Labbe J."/>
            <person name="Martin F.M."/>
        </authorList>
    </citation>
    <scope>NUCLEOTIDE SEQUENCE</scope>
    <source>
        <strain evidence="1">HHB10654</strain>
    </source>
</reference>
<protein>
    <submittedName>
        <fullName evidence="1">Uncharacterized protein</fullName>
    </submittedName>
</protein>
<evidence type="ECO:0000313" key="1">
    <source>
        <dbReference type="EMBL" id="KAI0054690.1"/>
    </source>
</evidence>
<reference evidence="1" key="1">
    <citation type="submission" date="2021-03" db="EMBL/GenBank/DDBJ databases">
        <authorList>
            <consortium name="DOE Joint Genome Institute"/>
            <person name="Ahrendt S."/>
            <person name="Looney B.P."/>
            <person name="Miyauchi S."/>
            <person name="Morin E."/>
            <person name="Drula E."/>
            <person name="Courty P.E."/>
            <person name="Chicoki N."/>
            <person name="Fauchery L."/>
            <person name="Kohler A."/>
            <person name="Kuo A."/>
            <person name="Labutti K."/>
            <person name="Pangilinan J."/>
            <person name="Lipzen A."/>
            <person name="Riley R."/>
            <person name="Andreopoulos W."/>
            <person name="He G."/>
            <person name="Johnson J."/>
            <person name="Barry K.W."/>
            <person name="Grigoriev I.V."/>
            <person name="Nagy L."/>
            <person name="Hibbett D."/>
            <person name="Henrissat B."/>
            <person name="Matheny P.B."/>
            <person name="Labbe J."/>
            <person name="Martin F."/>
        </authorList>
    </citation>
    <scope>NUCLEOTIDE SEQUENCE</scope>
    <source>
        <strain evidence="1">HHB10654</strain>
    </source>
</reference>
<name>A0ACB8SFI1_9AGAM</name>
<gene>
    <name evidence="1" type="ORF">BV25DRAFT_1937756</name>
</gene>
<comment type="caution">
    <text evidence="1">The sequence shown here is derived from an EMBL/GenBank/DDBJ whole genome shotgun (WGS) entry which is preliminary data.</text>
</comment>
<organism evidence="1 2">
    <name type="scientific">Artomyces pyxidatus</name>
    <dbReference type="NCBI Taxonomy" id="48021"/>
    <lineage>
        <taxon>Eukaryota</taxon>
        <taxon>Fungi</taxon>
        <taxon>Dikarya</taxon>
        <taxon>Basidiomycota</taxon>
        <taxon>Agaricomycotina</taxon>
        <taxon>Agaricomycetes</taxon>
        <taxon>Russulales</taxon>
        <taxon>Auriscalpiaceae</taxon>
        <taxon>Artomyces</taxon>
    </lineage>
</organism>
<dbReference type="EMBL" id="MU277363">
    <property type="protein sequence ID" value="KAI0054690.1"/>
    <property type="molecule type" value="Genomic_DNA"/>
</dbReference>
<sequence length="73" mass="8038">NTFFDILSPALSFSTCPTDHFHGSKGVPIPHSPNSDGKTWLDPEDDPLASCGILVFNFKPAMEEFQGFEGYMT</sequence>
<dbReference type="Proteomes" id="UP000814140">
    <property type="component" value="Unassembled WGS sequence"/>
</dbReference>
<accession>A0ACB8SFI1</accession>
<feature type="non-terminal residue" evidence="1">
    <location>
        <position position="1"/>
    </location>
</feature>
<evidence type="ECO:0000313" key="2">
    <source>
        <dbReference type="Proteomes" id="UP000814140"/>
    </source>
</evidence>
<keyword evidence="2" id="KW-1185">Reference proteome</keyword>